<dbReference type="EMBL" id="JAHSPG010000015">
    <property type="protein sequence ID" value="MBV4359477.1"/>
    <property type="molecule type" value="Genomic_DNA"/>
</dbReference>
<dbReference type="AlphaFoldDB" id="A0A9E2W9C7"/>
<accession>A0A9E2W9C7</accession>
<gene>
    <name evidence="1" type="ORF">KTO63_20070</name>
</gene>
<name>A0A9E2W9C7_9BACT</name>
<reference evidence="1" key="1">
    <citation type="submission" date="2021-06" db="EMBL/GenBank/DDBJ databases">
        <authorList>
            <person name="Huq M.A."/>
        </authorList>
    </citation>
    <scope>NUCLEOTIDE SEQUENCE</scope>
    <source>
        <strain evidence="1">MAH-26</strain>
    </source>
</reference>
<comment type="caution">
    <text evidence="1">The sequence shown here is derived from an EMBL/GenBank/DDBJ whole genome shotgun (WGS) entry which is preliminary data.</text>
</comment>
<evidence type="ECO:0000313" key="2">
    <source>
        <dbReference type="Proteomes" id="UP000812270"/>
    </source>
</evidence>
<keyword evidence="2" id="KW-1185">Reference proteome</keyword>
<dbReference type="RefSeq" id="WP_217793676.1">
    <property type="nucleotide sequence ID" value="NZ_JAHSPG010000015.1"/>
</dbReference>
<evidence type="ECO:0000313" key="1">
    <source>
        <dbReference type="EMBL" id="MBV4359477.1"/>
    </source>
</evidence>
<dbReference type="Proteomes" id="UP000812270">
    <property type="component" value="Unassembled WGS sequence"/>
</dbReference>
<protein>
    <submittedName>
        <fullName evidence="1">Uncharacterized protein</fullName>
    </submittedName>
</protein>
<organism evidence="1 2">
    <name type="scientific">Pinibacter aurantiacus</name>
    <dbReference type="NCBI Taxonomy" id="2851599"/>
    <lineage>
        <taxon>Bacteria</taxon>
        <taxon>Pseudomonadati</taxon>
        <taxon>Bacteroidota</taxon>
        <taxon>Chitinophagia</taxon>
        <taxon>Chitinophagales</taxon>
        <taxon>Chitinophagaceae</taxon>
        <taxon>Pinibacter</taxon>
    </lineage>
</organism>
<sequence length="95" mass="11057">MKTKKLFFRRSGFPLFIQLLSYFNIILPKLRFWEINYEIERNRFSHMRMHLLSSLPHQGHSGGHLTKIIAAPAANKIYPDESETAESIGHAHPLI</sequence>
<proteinExistence type="predicted"/>